<dbReference type="AlphaFoldDB" id="A0A4P7W306"/>
<dbReference type="EMBL" id="CP039396">
    <property type="protein sequence ID" value="QCD41775.1"/>
    <property type="molecule type" value="Genomic_DNA"/>
</dbReference>
<dbReference type="KEGG" id="ddb:E7747_05455"/>
<evidence type="ECO:0000313" key="1">
    <source>
        <dbReference type="EMBL" id="QCD41775.1"/>
    </source>
</evidence>
<reference evidence="2" key="1">
    <citation type="submission" date="2019-02" db="EMBL/GenBank/DDBJ databases">
        <title>Isolation and identification of novel species under the genus Muribaculum.</title>
        <authorList>
            <person name="Miyake S."/>
            <person name="Ding Y."/>
            <person name="Low A."/>
            <person name="Soh M."/>
            <person name="Seedorf H."/>
        </authorList>
    </citation>
    <scope>NUCLEOTIDE SEQUENCE [LARGE SCALE GENOMIC DNA]</scope>
    <source>
        <strain evidence="2">H5</strain>
    </source>
</reference>
<name>A0A4P7W306_9BACT</name>
<dbReference type="Proteomes" id="UP000297149">
    <property type="component" value="Chromosome"/>
</dbReference>
<evidence type="ECO:0000313" key="2">
    <source>
        <dbReference type="Proteomes" id="UP000297149"/>
    </source>
</evidence>
<gene>
    <name evidence="1" type="ORF">E7747_05455</name>
</gene>
<keyword evidence="2" id="KW-1185">Reference proteome</keyword>
<sequence length="968" mass="111144">MKQLIGRLLLVLFFSSVTMSLSAKDDLLYLSGRVRDAITKADLTDSHVLLYDSMGNLRDSIKADRGSRFTGGEVIAMAYFGFAVPRVDSTYVFDVVCPGYMTETISYRVEKIGKRETSRSLPPIYLKREPRKLGEVTVTASKIKFYNKGDTLVFNADAFQLAEGSMLDALIAQLPGVELNDNGQIKVNGQYVESLLLNGKEFLDGNNQLMLENIGAYTVKNIEVYEGQTKLEKWRGDPDAEKHLTMDVKLKKEYNIGLILNAQGGYGTEDRYMGRLFASWFFPTTKLTLIGNINNLNDNRKPGKSDTWTPEMMPSGTREYKMGAFNYDYENPEQTRSFNGYVNVEENSTDNRTTLARTNFLSGGNTFDNSFSRGKNCQLKVETRNYYNSFTEKFYYGGMLLGRYIKRENNSSSISATFDKEQTDLTYKALEALYSDGSPERLDAVINRSITRSDGSRHESEVQFYPTFEYKIPQTDDRLRFQVGVKYKDEKEERWRDYNINYGEDPNPAVTRRQYFDNSPNQTFTLDATAEYRTFVSKVNLGFTYSYRFLNRDRDSYMYALDQLTDMGIYGTLPGGYLDSFDPDNSYTSRLIENKHDFSPELVFRRPLRENTLLVCVNPTISLLHQHFDYWRANRSYLVSRSSMLYAVGRYSARIDFSMDRKPGKDRRSFYRHQFIYEYRLDTKTPDLVHLIDIVNDSDPLNISLGNPDLKNAYVHNQTLTWNYKAHDHPVNNTLLLGYELTSRALVRGYTYDTSTGVRRNRTYNVDGNNVFSARNNFNLQFGAKQEFMLSSSTDGQIINSADMIGVNLEAPEESKVSTRALTQGLKFGWQIGKQSLQFGGKYTNRHTTSSREDFNTINANHYNYGIIGQFILPGGFGINTDFMLYTRSGYGVRVLDTTDAIWNLRMTYTPKGGRWVFMVDGFDMLRQLSNVNYAVNAQGRTVSYTNALPRYILFSVQYRINKQPKKR</sequence>
<accession>A0A4P7W306</accession>
<dbReference type="SUPFAM" id="SSF56935">
    <property type="entry name" value="Porins"/>
    <property type="match status" value="1"/>
</dbReference>
<protein>
    <submittedName>
        <fullName evidence="1">Uncharacterized protein</fullName>
    </submittedName>
</protein>
<organism evidence="1 2">
    <name type="scientific">Duncaniella dubosii</name>
    <dbReference type="NCBI Taxonomy" id="2518971"/>
    <lineage>
        <taxon>Bacteria</taxon>
        <taxon>Pseudomonadati</taxon>
        <taxon>Bacteroidota</taxon>
        <taxon>Bacteroidia</taxon>
        <taxon>Bacteroidales</taxon>
        <taxon>Muribaculaceae</taxon>
        <taxon>Duncaniella</taxon>
    </lineage>
</organism>
<dbReference type="RefSeq" id="WP_136414602.1">
    <property type="nucleotide sequence ID" value="NZ_CP039396.1"/>
</dbReference>
<proteinExistence type="predicted"/>